<dbReference type="InterPro" id="IPR043428">
    <property type="entry name" value="LivM-like"/>
</dbReference>
<dbReference type="CDD" id="cd06581">
    <property type="entry name" value="TM_PBP1_LivM_like"/>
    <property type="match status" value="1"/>
</dbReference>
<dbReference type="OrthoDB" id="9804361at2"/>
<keyword evidence="4 6" id="KW-1133">Transmembrane helix</keyword>
<feature type="transmembrane region" description="Helical" evidence="6">
    <location>
        <begin position="179"/>
        <end position="198"/>
    </location>
</feature>
<dbReference type="Pfam" id="PF02653">
    <property type="entry name" value="BPD_transp_2"/>
    <property type="match status" value="1"/>
</dbReference>
<evidence type="ECO:0000256" key="3">
    <source>
        <dbReference type="ARBA" id="ARBA00022692"/>
    </source>
</evidence>
<feature type="transmembrane region" description="Helical" evidence="6">
    <location>
        <begin position="22"/>
        <end position="39"/>
    </location>
</feature>
<dbReference type="PANTHER" id="PTHR30482">
    <property type="entry name" value="HIGH-AFFINITY BRANCHED-CHAIN AMINO ACID TRANSPORT SYSTEM PERMEASE"/>
    <property type="match status" value="1"/>
</dbReference>
<keyword evidence="3 6" id="KW-0812">Transmembrane</keyword>
<dbReference type="InterPro" id="IPR001851">
    <property type="entry name" value="ABC_transp_permease"/>
</dbReference>
<feature type="transmembrane region" description="Helical" evidence="6">
    <location>
        <begin position="219"/>
        <end position="246"/>
    </location>
</feature>
<evidence type="ECO:0000256" key="1">
    <source>
        <dbReference type="ARBA" id="ARBA00004651"/>
    </source>
</evidence>
<evidence type="ECO:0000256" key="2">
    <source>
        <dbReference type="ARBA" id="ARBA00022475"/>
    </source>
</evidence>
<evidence type="ECO:0000256" key="5">
    <source>
        <dbReference type="ARBA" id="ARBA00023136"/>
    </source>
</evidence>
<feature type="transmembrane region" description="Helical" evidence="6">
    <location>
        <begin position="72"/>
        <end position="90"/>
    </location>
</feature>
<feature type="transmembrane region" description="Helical" evidence="6">
    <location>
        <begin position="102"/>
        <end position="124"/>
    </location>
</feature>
<evidence type="ECO:0000313" key="8">
    <source>
        <dbReference type="Proteomes" id="UP000295678"/>
    </source>
</evidence>
<feature type="transmembrane region" description="Helical" evidence="6">
    <location>
        <begin position="278"/>
        <end position="298"/>
    </location>
</feature>
<keyword evidence="8" id="KW-1185">Reference proteome</keyword>
<dbReference type="EMBL" id="SMAK01000006">
    <property type="protein sequence ID" value="TCT09915.1"/>
    <property type="molecule type" value="Genomic_DNA"/>
</dbReference>
<dbReference type="GO" id="GO:0015658">
    <property type="term" value="F:branched-chain amino acid transmembrane transporter activity"/>
    <property type="evidence" value="ECO:0007669"/>
    <property type="project" value="InterPro"/>
</dbReference>
<proteinExistence type="predicted"/>
<feature type="transmembrane region" description="Helical" evidence="6">
    <location>
        <begin position="130"/>
        <end position="147"/>
    </location>
</feature>
<dbReference type="AlphaFoldDB" id="A0A4R3MEE2"/>
<feature type="transmembrane region" description="Helical" evidence="6">
    <location>
        <begin position="46"/>
        <end position="66"/>
    </location>
</feature>
<dbReference type="PANTHER" id="PTHR30482:SF17">
    <property type="entry name" value="ABC TRANSPORTER ATP-BINDING PROTEIN"/>
    <property type="match status" value="1"/>
</dbReference>
<dbReference type="Proteomes" id="UP000295678">
    <property type="component" value="Unassembled WGS sequence"/>
</dbReference>
<comment type="caution">
    <text evidence="7">The sequence shown here is derived from an EMBL/GenBank/DDBJ whole genome shotgun (WGS) entry which is preliminary data.</text>
</comment>
<evidence type="ECO:0000256" key="4">
    <source>
        <dbReference type="ARBA" id="ARBA00022989"/>
    </source>
</evidence>
<keyword evidence="5 6" id="KW-0472">Membrane</keyword>
<gene>
    <name evidence="7" type="ORF">EDC22_106109</name>
</gene>
<reference evidence="7 8" key="1">
    <citation type="submission" date="2019-03" db="EMBL/GenBank/DDBJ databases">
        <title>Genomic Encyclopedia of Type Strains, Phase IV (KMG-IV): sequencing the most valuable type-strain genomes for metagenomic binning, comparative biology and taxonomic classification.</title>
        <authorList>
            <person name="Goeker M."/>
        </authorList>
    </citation>
    <scope>NUCLEOTIDE SEQUENCE [LARGE SCALE GENOMIC DNA]</scope>
    <source>
        <strain evidence="7 8">DSM 19345</strain>
    </source>
</reference>
<dbReference type="RefSeq" id="WP_132806746.1">
    <property type="nucleotide sequence ID" value="NZ_SMAK01000006.1"/>
</dbReference>
<comment type="subcellular location">
    <subcellularLocation>
        <location evidence="1">Cell membrane</location>
        <topology evidence="1">Multi-pass membrane protein</topology>
    </subcellularLocation>
</comment>
<feature type="transmembrane region" description="Helical" evidence="6">
    <location>
        <begin position="252"/>
        <end position="271"/>
    </location>
</feature>
<evidence type="ECO:0000256" key="6">
    <source>
        <dbReference type="SAM" id="Phobius"/>
    </source>
</evidence>
<sequence length="350" mass="38081">MAVIEHAARGGLAPAWFERIPPAWWVVGFVMLLMPAFANSFWLFQVFGWTFILGIIALSLMFLAGYGGMVSLVQMTVAGVGGYMVAILGPSGVETISLGLAWWLYIPLAIIIAAVFGTVVGALAVRTEGIYTIMITLAIAAAFFYFARQNYVIFNGYTGFNLILPPQLFGIDWRQPVPFYYLSLGCAVLAYAAVVYVSRSPFGLALQGVRDNPRRMAALGFNVTAHRIAAYAFASVLASIGGILLVWQNAQISPGTVGIPAVIDILVIAVVGGLRRPIGPFIGALIYILLRTFTPDILSSFGLSTERFKLLIGLGFLAVVFFSPDGVLGLWDRWRARMRRRDPLTGREAE</sequence>
<organism evidence="7 8">
    <name type="scientific">Tepidamorphus gemmatus</name>
    <dbReference type="NCBI Taxonomy" id="747076"/>
    <lineage>
        <taxon>Bacteria</taxon>
        <taxon>Pseudomonadati</taxon>
        <taxon>Pseudomonadota</taxon>
        <taxon>Alphaproteobacteria</taxon>
        <taxon>Hyphomicrobiales</taxon>
        <taxon>Tepidamorphaceae</taxon>
        <taxon>Tepidamorphus</taxon>
    </lineage>
</organism>
<accession>A0A4R3MEE2</accession>
<keyword evidence="2" id="KW-1003">Cell membrane</keyword>
<name>A0A4R3MEE2_9HYPH</name>
<feature type="transmembrane region" description="Helical" evidence="6">
    <location>
        <begin position="310"/>
        <end position="331"/>
    </location>
</feature>
<dbReference type="GO" id="GO:0005886">
    <property type="term" value="C:plasma membrane"/>
    <property type="evidence" value="ECO:0007669"/>
    <property type="project" value="UniProtKB-SubCell"/>
</dbReference>
<feature type="transmembrane region" description="Helical" evidence="6">
    <location>
        <begin position="154"/>
        <end position="173"/>
    </location>
</feature>
<protein>
    <submittedName>
        <fullName evidence="7">Amino acid/amide ABC transporter membrane protein 2 (HAAT family)</fullName>
    </submittedName>
</protein>
<evidence type="ECO:0000313" key="7">
    <source>
        <dbReference type="EMBL" id="TCT09915.1"/>
    </source>
</evidence>